<organism evidence="4 5">
    <name type="scientific">Cucumis melo</name>
    <name type="common">Muskmelon</name>
    <dbReference type="NCBI Taxonomy" id="3656"/>
    <lineage>
        <taxon>Eukaryota</taxon>
        <taxon>Viridiplantae</taxon>
        <taxon>Streptophyta</taxon>
        <taxon>Embryophyta</taxon>
        <taxon>Tracheophyta</taxon>
        <taxon>Spermatophyta</taxon>
        <taxon>Magnoliopsida</taxon>
        <taxon>eudicotyledons</taxon>
        <taxon>Gunneridae</taxon>
        <taxon>Pentapetalae</taxon>
        <taxon>rosids</taxon>
        <taxon>fabids</taxon>
        <taxon>Cucurbitales</taxon>
        <taxon>Cucurbitaceae</taxon>
        <taxon>Benincaseae</taxon>
        <taxon>Cucumis</taxon>
    </lineage>
</organism>
<evidence type="ECO:0000259" key="3">
    <source>
        <dbReference type="SMART" id="SM00322"/>
    </source>
</evidence>
<dbReference type="GO" id="GO:0003723">
    <property type="term" value="F:RNA binding"/>
    <property type="evidence" value="ECO:0007669"/>
    <property type="project" value="UniProtKB-UniRule"/>
</dbReference>
<dbReference type="eggNOG" id="KOG2190">
    <property type="taxonomic scope" value="Eukaryota"/>
</dbReference>
<dbReference type="InterPro" id="IPR004087">
    <property type="entry name" value="KH_dom"/>
</dbReference>
<dbReference type="Gene3D" id="3.30.1370.10">
    <property type="entry name" value="K Homology domain, type 1"/>
    <property type="match status" value="5"/>
</dbReference>
<dbReference type="CDD" id="cd22460">
    <property type="entry name" value="KH-I_PEPPER_rpt2_like"/>
    <property type="match status" value="1"/>
</dbReference>
<dbReference type="CDD" id="cd22462">
    <property type="entry name" value="KH-I_HEN4_like_rpt5"/>
    <property type="match status" value="1"/>
</dbReference>
<feature type="domain" description="K Homology" evidence="3">
    <location>
        <begin position="306"/>
        <end position="379"/>
    </location>
</feature>
<accession>A0A1S3AZT7</accession>
<keyword evidence="1" id="KW-0677">Repeat</keyword>
<protein>
    <submittedName>
        <fullName evidence="5">KH domain-containing protein At4g18375-like</fullName>
    </submittedName>
</protein>
<name>A0A1S3AZT7_CUCME</name>
<feature type="domain" description="K Homology" evidence="3">
    <location>
        <begin position="137"/>
        <end position="215"/>
    </location>
</feature>
<dbReference type="GeneID" id="103484357"/>
<dbReference type="Pfam" id="PF00013">
    <property type="entry name" value="KH_1"/>
    <property type="match status" value="5"/>
</dbReference>
<evidence type="ECO:0000256" key="2">
    <source>
        <dbReference type="PROSITE-ProRule" id="PRU00117"/>
    </source>
</evidence>
<dbReference type="OrthoDB" id="752362at2759"/>
<dbReference type="CDD" id="cd22459">
    <property type="entry name" value="KH-I_PEPPER_rpt1_like"/>
    <property type="match status" value="2"/>
</dbReference>
<feature type="domain" description="K Homology" evidence="3">
    <location>
        <begin position="387"/>
        <end position="461"/>
    </location>
</feature>
<evidence type="ECO:0000313" key="4">
    <source>
        <dbReference type="Proteomes" id="UP001652600"/>
    </source>
</evidence>
<sequence length="625" mass="67049">MVSGKRPYGQRDYNGDNKGYKRRITEQDDWVSDELVVYRILCPDEVIGSVIGKSGKVINSIRQETRAKIKVVDPFPGAKDRVITIFCFVKDKEDVEVDDEFNDRQTLCAAQDALLKVHAAIANALASAGDLDRKQRDKEQCQILIPSSQSANVIGKAGSTIKKLRSKTRTSIKISPKDATDPIHSCAMEFDNFAVISGEPEGVRRALFAISSIMYKFPPREEIPLDTNVSEAPPNIIIPSDVPLYSAGGLYPSADPILPPRSIPPMLGAQHVQDLHDYPDSGNAWPLYSSALPVVPGGISGHPPSEELVVRVLCPFDNIGRVIGKGGGTIKSIRQASGARVEVDDTKRDCDECIITISSFESLDDLKSMAVETVLLLQEKINDDEGGMVIMRLLIPSKVIGCIIGKSGSIINEIRKSTRADIRISKGDKLKCASSSDELVEVTGKVGCVRDALVQIVLRLRDDALKERDVGHNSAIVTDSMYTSGSSFSMPSVLPSVSPGAPPMGYDQRAESGSGLSVLSSSGLYGYGSLSMGDNGYGSMSSYSSKLYGGLPPPSSLEMLIPANAAGKVIGKGGANIANIRKISGALIEISDSKSSRGDRIALISGTSEQKRTAENLIQAFIMAT</sequence>
<evidence type="ECO:0000313" key="5">
    <source>
        <dbReference type="RefSeq" id="XP_008439619.1"/>
    </source>
</evidence>
<reference evidence="5" key="1">
    <citation type="submission" date="2025-08" db="UniProtKB">
        <authorList>
            <consortium name="RefSeq"/>
        </authorList>
    </citation>
    <scope>IDENTIFICATION</scope>
    <source>
        <tissue evidence="5">Stem</tissue>
    </source>
</reference>
<feature type="domain" description="K Homology" evidence="3">
    <location>
        <begin position="553"/>
        <end position="623"/>
    </location>
</feature>
<keyword evidence="4" id="KW-1185">Reference proteome</keyword>
<gene>
    <name evidence="5" type="primary">LOC103484357</name>
</gene>
<dbReference type="PANTHER" id="PTHR10288">
    <property type="entry name" value="KH DOMAIN CONTAINING RNA BINDING PROTEIN"/>
    <property type="match status" value="1"/>
</dbReference>
<dbReference type="InterPro" id="IPR036612">
    <property type="entry name" value="KH_dom_type_1_sf"/>
</dbReference>
<dbReference type="AlphaFoldDB" id="A0A1S3AZT7"/>
<keyword evidence="2" id="KW-0694">RNA-binding</keyword>
<dbReference type="InterPro" id="IPR004088">
    <property type="entry name" value="KH_dom_type_1"/>
</dbReference>
<dbReference type="RefSeq" id="XP_008439619.1">
    <property type="nucleotide sequence ID" value="XM_008441397.3"/>
</dbReference>
<evidence type="ECO:0000256" key="1">
    <source>
        <dbReference type="ARBA" id="ARBA00022737"/>
    </source>
</evidence>
<feature type="domain" description="K Homology" evidence="3">
    <location>
        <begin position="34"/>
        <end position="107"/>
    </location>
</feature>
<dbReference type="SUPFAM" id="SSF54791">
    <property type="entry name" value="Eukaryotic type KH-domain (KH-domain type I)"/>
    <property type="match status" value="5"/>
</dbReference>
<dbReference type="Proteomes" id="UP001652600">
    <property type="component" value="Chromosome 8"/>
</dbReference>
<dbReference type="SMART" id="SM00322">
    <property type="entry name" value="KH"/>
    <property type="match status" value="5"/>
</dbReference>
<dbReference type="KEGG" id="cmo:103484357"/>
<proteinExistence type="predicted"/>
<dbReference type="PROSITE" id="PS50084">
    <property type="entry name" value="KH_TYPE_1"/>
    <property type="match status" value="5"/>
</dbReference>